<evidence type="ECO:0000256" key="11">
    <source>
        <dbReference type="ARBA" id="ARBA00023132"/>
    </source>
</evidence>
<dbReference type="Proteomes" id="UP000025227">
    <property type="component" value="Unplaced"/>
</dbReference>
<feature type="repeat" description="WD" evidence="14">
    <location>
        <begin position="54"/>
        <end position="87"/>
    </location>
</feature>
<sequence>MTTVSCKVDTAHTDIIHDAQLNYYGNRLATCSSDRIVKIFEVKANGYIVPIAELAGHSAPVWQVAWAHPDFGGLLASAGYDRKVIIWAENNGRWQKSHEWIGHEASVNSVAFAPHQVGLLLATASADSSIGILEFNPQSAQWVESKIIKAHDQGVNAVSWCPVQRVRDDAGEQSCRKRLASCGNDKLVKIWVVDEKGEWTVEKSLAGHSDFVRDVAWCPVVNHSTYTIASCGLDQAVILWRCNENGEWNAKLLERTQDALWHVSWSVCGTILSVSGEDNKIVLWRENLQGQWQKMDDSNGKQQY</sequence>
<comment type="similarity">
    <text evidence="3">Belongs to the WD repeat SEC13 family.</text>
</comment>
<dbReference type="PROSITE" id="PS50082">
    <property type="entry name" value="WD_REPEATS_2"/>
    <property type="match status" value="1"/>
</dbReference>
<dbReference type="OMA" id="IWKEEGD"/>
<evidence type="ECO:0000256" key="2">
    <source>
        <dbReference type="ARBA" id="ARBA00004567"/>
    </source>
</evidence>
<evidence type="ECO:0000313" key="16">
    <source>
        <dbReference type="WBParaSite" id="HCON_00113770-00001"/>
    </source>
</evidence>
<evidence type="ECO:0000256" key="7">
    <source>
        <dbReference type="ARBA" id="ARBA00022737"/>
    </source>
</evidence>
<dbReference type="PANTHER" id="PTHR11024:SF2">
    <property type="entry name" value="PROTEIN SEC13 HOMOLOG"/>
    <property type="match status" value="1"/>
</dbReference>
<dbReference type="GO" id="GO:0005764">
    <property type="term" value="C:lysosome"/>
    <property type="evidence" value="ECO:0007669"/>
    <property type="project" value="UniProtKB-SubCell"/>
</dbReference>
<keyword evidence="6 14" id="KW-0853">WD repeat</keyword>
<keyword evidence="10" id="KW-0811">Translocation</keyword>
<dbReference type="GO" id="GO:0006606">
    <property type="term" value="P:protein import into nucleus"/>
    <property type="evidence" value="ECO:0007669"/>
    <property type="project" value="TreeGrafter"/>
</dbReference>
<organism evidence="15 16">
    <name type="scientific">Haemonchus contortus</name>
    <name type="common">Barber pole worm</name>
    <dbReference type="NCBI Taxonomy" id="6289"/>
    <lineage>
        <taxon>Eukaryota</taxon>
        <taxon>Metazoa</taxon>
        <taxon>Ecdysozoa</taxon>
        <taxon>Nematoda</taxon>
        <taxon>Chromadorea</taxon>
        <taxon>Rhabditida</taxon>
        <taxon>Rhabditina</taxon>
        <taxon>Rhabditomorpha</taxon>
        <taxon>Strongyloidea</taxon>
        <taxon>Trichostrongylidae</taxon>
        <taxon>Haemonchus</taxon>
    </lineage>
</organism>
<dbReference type="SUPFAM" id="SSF50978">
    <property type="entry name" value="WD40 repeat-like"/>
    <property type="match status" value="1"/>
</dbReference>
<protein>
    <recommendedName>
        <fullName evidence="4">Protein SEC13 homolog</fullName>
    </recommendedName>
</protein>
<evidence type="ECO:0000256" key="9">
    <source>
        <dbReference type="ARBA" id="ARBA00022927"/>
    </source>
</evidence>
<dbReference type="SMART" id="SM00320">
    <property type="entry name" value="WD40"/>
    <property type="match status" value="6"/>
</dbReference>
<keyword evidence="9" id="KW-0653">Protein transport</keyword>
<dbReference type="AlphaFoldDB" id="A0A7I4YNL4"/>
<evidence type="ECO:0000313" key="15">
    <source>
        <dbReference type="Proteomes" id="UP000025227"/>
    </source>
</evidence>
<evidence type="ECO:0000256" key="10">
    <source>
        <dbReference type="ARBA" id="ARBA00023010"/>
    </source>
</evidence>
<evidence type="ECO:0000256" key="3">
    <source>
        <dbReference type="ARBA" id="ARBA00010102"/>
    </source>
</evidence>
<dbReference type="GO" id="GO:0005198">
    <property type="term" value="F:structural molecule activity"/>
    <property type="evidence" value="ECO:0007669"/>
    <property type="project" value="InterPro"/>
</dbReference>
<evidence type="ECO:0000256" key="5">
    <source>
        <dbReference type="ARBA" id="ARBA00022448"/>
    </source>
</evidence>
<dbReference type="Pfam" id="PF00400">
    <property type="entry name" value="WD40"/>
    <property type="match status" value="6"/>
</dbReference>
<dbReference type="GO" id="GO:0051028">
    <property type="term" value="P:mRNA transport"/>
    <property type="evidence" value="ECO:0007669"/>
    <property type="project" value="UniProtKB-KW"/>
</dbReference>
<dbReference type="InterPro" id="IPR015943">
    <property type="entry name" value="WD40/YVTN_repeat-like_dom_sf"/>
</dbReference>
<keyword evidence="12" id="KW-0458">Lysosome</keyword>
<name>A0A7I4YNL4_HAECO</name>
<evidence type="ECO:0000256" key="14">
    <source>
        <dbReference type="PROSITE-ProRule" id="PRU00221"/>
    </source>
</evidence>
<keyword evidence="13" id="KW-0539">Nucleus</keyword>
<keyword evidence="11" id="KW-0906">Nuclear pore complex</keyword>
<dbReference type="GO" id="GO:0032008">
    <property type="term" value="P:positive regulation of TOR signaling"/>
    <property type="evidence" value="ECO:0007669"/>
    <property type="project" value="TreeGrafter"/>
</dbReference>
<evidence type="ECO:0000256" key="6">
    <source>
        <dbReference type="ARBA" id="ARBA00022574"/>
    </source>
</evidence>
<evidence type="ECO:0000256" key="4">
    <source>
        <dbReference type="ARBA" id="ARBA00019195"/>
    </source>
</evidence>
<dbReference type="OrthoDB" id="364224at2759"/>
<dbReference type="PANTHER" id="PTHR11024">
    <property type="entry name" value="NUCLEAR PORE COMPLEX PROTEIN SEC13 / SEH1 FAMILY MEMBER"/>
    <property type="match status" value="1"/>
</dbReference>
<keyword evidence="5" id="KW-0813">Transport</keyword>
<evidence type="ECO:0000256" key="1">
    <source>
        <dbReference type="ARBA" id="ARBA00004371"/>
    </source>
</evidence>
<accession>A0A7I4YNL4</accession>
<comment type="subcellular location">
    <subcellularLocation>
        <location evidence="1">Lysosome</location>
    </subcellularLocation>
    <subcellularLocation>
        <location evidence="2">Nucleus</location>
        <location evidence="2">Nuclear pore complex</location>
    </subcellularLocation>
</comment>
<evidence type="ECO:0000256" key="13">
    <source>
        <dbReference type="ARBA" id="ARBA00023242"/>
    </source>
</evidence>
<evidence type="ECO:0000256" key="12">
    <source>
        <dbReference type="ARBA" id="ARBA00023228"/>
    </source>
</evidence>
<proteinExistence type="inferred from homology"/>
<evidence type="ECO:0000256" key="8">
    <source>
        <dbReference type="ARBA" id="ARBA00022816"/>
    </source>
</evidence>
<dbReference type="GO" id="GO:0090114">
    <property type="term" value="P:COPII-coated vesicle budding"/>
    <property type="evidence" value="ECO:0007669"/>
    <property type="project" value="TreeGrafter"/>
</dbReference>
<dbReference type="InterPro" id="IPR036322">
    <property type="entry name" value="WD40_repeat_dom_sf"/>
</dbReference>
<reference evidence="16" key="1">
    <citation type="submission" date="2020-12" db="UniProtKB">
        <authorList>
            <consortium name="WormBaseParasite"/>
        </authorList>
    </citation>
    <scope>IDENTIFICATION</scope>
    <source>
        <strain evidence="16">MHco3</strain>
    </source>
</reference>
<dbReference type="Gene3D" id="2.130.10.10">
    <property type="entry name" value="YVTN repeat-like/Quinoprotein amine dehydrogenase"/>
    <property type="match status" value="1"/>
</dbReference>
<dbReference type="GO" id="GO:0032527">
    <property type="term" value="P:protein exit from endoplasmic reticulum"/>
    <property type="evidence" value="ECO:0007669"/>
    <property type="project" value="TreeGrafter"/>
</dbReference>
<dbReference type="WBParaSite" id="HCON_00113770-00001">
    <property type="protein sequence ID" value="HCON_00113770-00001"/>
    <property type="gene ID" value="HCON_00113770"/>
</dbReference>
<dbReference type="GO" id="GO:0031080">
    <property type="term" value="C:nuclear pore outer ring"/>
    <property type="evidence" value="ECO:0007669"/>
    <property type="project" value="TreeGrafter"/>
</dbReference>
<keyword evidence="8" id="KW-0509">mRNA transport</keyword>
<dbReference type="InterPro" id="IPR001680">
    <property type="entry name" value="WD40_rpt"/>
</dbReference>
<keyword evidence="15" id="KW-1185">Reference proteome</keyword>
<keyword evidence="7" id="KW-0677">Repeat</keyword>
<dbReference type="GO" id="GO:0030127">
    <property type="term" value="C:COPII vesicle coat"/>
    <property type="evidence" value="ECO:0007669"/>
    <property type="project" value="TreeGrafter"/>
</dbReference>
<dbReference type="InterPro" id="IPR037363">
    <property type="entry name" value="Sec13/Seh1_fam"/>
</dbReference>